<dbReference type="RefSeq" id="WP_126532715.1">
    <property type="nucleotide sequence ID" value="NZ_JAMWJM010000001.1"/>
</dbReference>
<sequence length="400" mass="43170">MTKPFLRSGSLDRLVALGENGQPIYAQAQSIREALRLKQQPAIADCLAIPQLNAQQDRIDWYAPFSGQVRPWSAADDNQRRAALTQLDACLTDVEALSRQAVAAPQAALQRFGALLRYLLRFPDMQHVYLVDGKPVLTFWGFSYAEQRSDDDPFACLRPDDAPPPTVAAPAAATAPDMPAAAPMVPPQPRANRRRRLLLPAIAVVMATLAALGWHWRQSTPADTQAAAPVPAPAPVRPAAPPALNPLPPLPLTKATLLPPPAPVTAPVAPPDEGNALIMPAAAVKAGSTRFLNGQWRAVADVKTPLTGRLPSLLYRLHNGTGSVTLRQADNVRCQVNVETGLMPSGKLVINSRSKARCSDGSRYQMPEIVCLPQEERPAACSGRYGPDTLYPMTITREKK</sequence>
<proteinExistence type="predicted"/>
<dbReference type="AlphaFoldDB" id="A0A448SS68"/>
<dbReference type="EMBL" id="LR134493">
    <property type="protein sequence ID" value="VEI70539.1"/>
    <property type="molecule type" value="Genomic_DNA"/>
</dbReference>
<evidence type="ECO:0008006" key="4">
    <source>
        <dbReference type="Google" id="ProtNLM"/>
    </source>
</evidence>
<organism evidence="2 3">
    <name type="scientific">Serratia rubidaea</name>
    <name type="common">Serratia marinorubra</name>
    <dbReference type="NCBI Taxonomy" id="61652"/>
    <lineage>
        <taxon>Bacteria</taxon>
        <taxon>Pseudomonadati</taxon>
        <taxon>Pseudomonadota</taxon>
        <taxon>Gammaproteobacteria</taxon>
        <taxon>Enterobacterales</taxon>
        <taxon>Yersiniaceae</taxon>
        <taxon>Serratia</taxon>
    </lineage>
</organism>
<dbReference type="Proteomes" id="UP000281904">
    <property type="component" value="Chromosome"/>
</dbReference>
<evidence type="ECO:0000313" key="3">
    <source>
        <dbReference type="Proteomes" id="UP000281904"/>
    </source>
</evidence>
<gene>
    <name evidence="2" type="ORF">NCTC10036_04034</name>
</gene>
<feature type="region of interest" description="Disordered" evidence="1">
    <location>
        <begin position="223"/>
        <end position="244"/>
    </location>
</feature>
<protein>
    <recommendedName>
        <fullName evidence="4">Virulence effector protein</fullName>
    </recommendedName>
</protein>
<evidence type="ECO:0000313" key="2">
    <source>
        <dbReference type="EMBL" id="VEI70539.1"/>
    </source>
</evidence>
<reference evidence="2 3" key="1">
    <citation type="submission" date="2018-12" db="EMBL/GenBank/DDBJ databases">
        <authorList>
            <consortium name="Pathogen Informatics"/>
        </authorList>
    </citation>
    <scope>NUCLEOTIDE SEQUENCE [LARGE SCALE GENOMIC DNA]</scope>
    <source>
        <strain evidence="2 3">NCTC10036</strain>
    </source>
</reference>
<feature type="compositionally biased region" description="Pro residues" evidence="1">
    <location>
        <begin position="230"/>
        <end position="244"/>
    </location>
</feature>
<name>A0A448SS68_SERRU</name>
<dbReference type="InterPro" id="IPR047774">
    <property type="entry name" value="SrfA-like"/>
</dbReference>
<evidence type="ECO:0000256" key="1">
    <source>
        <dbReference type="SAM" id="MobiDB-lite"/>
    </source>
</evidence>
<dbReference type="NCBIfam" id="NF040486">
    <property type="entry name" value="SrfA_fam"/>
    <property type="match status" value="2"/>
</dbReference>
<accession>A0A448SS68</accession>